<dbReference type="SUPFAM" id="SSF52540">
    <property type="entry name" value="P-loop containing nucleoside triphosphate hydrolases"/>
    <property type="match status" value="1"/>
</dbReference>
<dbReference type="GO" id="GO:0043531">
    <property type="term" value="F:ADP binding"/>
    <property type="evidence" value="ECO:0007669"/>
    <property type="project" value="InterPro"/>
</dbReference>
<sequence>MNQDLPLESSARLDQSNTSNLVSGTVFGASIQAGVIHGGVHVVSSVDSTGLPIPRQLAAPPAMFTNRLTELQRLDALLPVSAATTPRVVVLRGPGGIGKTALALQWLHSIAHRFPDGQLYLDLAAFDRSMGNDSPSATAEAVAQCLRALGVHPARVPGELAEQVGLFRSVTAGKTIAMLVDNAVSAAQVRTLLPVSARCLVVVSSRRSLRGLLADGAAFVDVAPLEHAAALELLTKVLGADRVSAEVGPARQLVGLCHGLPLALCVASGQLAYRPQQSLTQAVDVLADERGRLAVMAEDEDVSVQATFDSSYQALPEPATRVCRLMGLHPGPNFGLPVVAAALNVELTQARQWIDVLVDSSLLSEIGPDRFQFHDLPRVHAATTARRVEAALEQERCLLAMAEWYLHAARAAYRAVVPARRQLPYRYRTDAHRVVVPDQAWFHGAALISSMINLVHRPAQLPRCPLSVRLRSDKQVPSLTAQVARASNPGGTTAMWVKDRLNGLWHDEDFLDWYPRDGRPGLSPAQLATVCVLQFLLNLSDRQVAEAVRCRIDFTYALAMELDDPGFHHSVLTDFRDRLAQGNRADRLLDLALARLKQAGLVRERGTQRTDSTHVLAAVRDLTRLELITEAIRAALVEIADAAPQLLLGLVDEPWGHRYGRPIRLGNNPTRPKTRITVAGDDALQLLEHLRAHGRGHAFGPRVQTLRQIVVQNYYRDGAGRLRWRTGDDGGLPPSSRAIVSPYDPTARYARRGQTTRWKGFLTHLTETCSSEGANVITDVATTAATTNDTQALPGIRTRLKRRSLLPAEHLVDGGYTSLVHLEHAAREHQVTVTGPLPGNPTRQHRRNEGFDRYDFHIDFDRRQVTCPQGQVSRG</sequence>
<dbReference type="PANTHER" id="PTHR47691:SF3">
    <property type="entry name" value="HTH-TYPE TRANSCRIPTIONAL REGULATOR RV0890C-RELATED"/>
    <property type="match status" value="1"/>
</dbReference>
<evidence type="ECO:0000313" key="3">
    <source>
        <dbReference type="Proteomes" id="UP000256269"/>
    </source>
</evidence>
<keyword evidence="3" id="KW-1185">Reference proteome</keyword>
<dbReference type="EMBL" id="QUNO01000026">
    <property type="protein sequence ID" value="REH28619.1"/>
    <property type="molecule type" value="Genomic_DNA"/>
</dbReference>
<dbReference type="AlphaFoldDB" id="A0A3E0GVH6"/>
<proteinExistence type="predicted"/>
<evidence type="ECO:0000259" key="1">
    <source>
        <dbReference type="Pfam" id="PF05598"/>
    </source>
</evidence>
<feature type="domain" description="Transposase InsH N-terminal" evidence="1">
    <location>
        <begin position="507"/>
        <end position="578"/>
    </location>
</feature>
<dbReference type="PANTHER" id="PTHR47691">
    <property type="entry name" value="REGULATOR-RELATED"/>
    <property type="match status" value="1"/>
</dbReference>
<reference evidence="2 3" key="1">
    <citation type="submission" date="2018-08" db="EMBL/GenBank/DDBJ databases">
        <title>Genomic Encyclopedia of Archaeal and Bacterial Type Strains, Phase II (KMG-II): from individual species to whole genera.</title>
        <authorList>
            <person name="Goeker M."/>
        </authorList>
    </citation>
    <scope>NUCLEOTIDE SEQUENCE [LARGE SCALE GENOMIC DNA]</scope>
    <source>
        <strain evidence="2 3">DSM 45791</strain>
    </source>
</reference>
<comment type="caution">
    <text evidence="2">The sequence shown here is derived from an EMBL/GenBank/DDBJ whole genome shotgun (WGS) entry which is preliminary data.</text>
</comment>
<organism evidence="2 3">
    <name type="scientific">Kutzneria buriramensis</name>
    <dbReference type="NCBI Taxonomy" id="1045776"/>
    <lineage>
        <taxon>Bacteria</taxon>
        <taxon>Bacillati</taxon>
        <taxon>Actinomycetota</taxon>
        <taxon>Actinomycetes</taxon>
        <taxon>Pseudonocardiales</taxon>
        <taxon>Pseudonocardiaceae</taxon>
        <taxon>Kutzneria</taxon>
    </lineage>
</organism>
<accession>A0A3E0GVH6</accession>
<dbReference type="Gene3D" id="3.40.50.300">
    <property type="entry name" value="P-loop containing nucleotide triphosphate hydrolases"/>
    <property type="match status" value="1"/>
</dbReference>
<name>A0A3E0GVH6_9PSEU</name>
<evidence type="ECO:0000313" key="2">
    <source>
        <dbReference type="EMBL" id="REH28619.1"/>
    </source>
</evidence>
<dbReference type="PRINTS" id="PR00364">
    <property type="entry name" value="DISEASERSIST"/>
</dbReference>
<dbReference type="Pfam" id="PF05598">
    <property type="entry name" value="DUF772"/>
    <property type="match status" value="1"/>
</dbReference>
<protein>
    <submittedName>
        <fullName evidence="2">Transposase</fullName>
    </submittedName>
</protein>
<dbReference type="InterPro" id="IPR008490">
    <property type="entry name" value="Transposase_InsH_N"/>
</dbReference>
<dbReference type="Proteomes" id="UP000256269">
    <property type="component" value="Unassembled WGS sequence"/>
</dbReference>
<gene>
    <name evidence="2" type="ORF">BCF44_12661</name>
</gene>
<dbReference type="InterPro" id="IPR027417">
    <property type="entry name" value="P-loop_NTPase"/>
</dbReference>